<feature type="region of interest" description="Disordered" evidence="2">
    <location>
        <begin position="1"/>
        <end position="30"/>
    </location>
</feature>
<dbReference type="GO" id="GO:0000981">
    <property type="term" value="F:DNA-binding transcription factor activity, RNA polymerase II-specific"/>
    <property type="evidence" value="ECO:0007669"/>
    <property type="project" value="InterPro"/>
</dbReference>
<keyword evidence="5" id="KW-1185">Reference proteome</keyword>
<dbReference type="InterPro" id="IPR001138">
    <property type="entry name" value="Zn2Cys6_DnaBD"/>
</dbReference>
<dbReference type="PANTHER" id="PTHR47657:SF7">
    <property type="entry name" value="STEROL REGULATORY ELEMENT-BINDING PROTEIN ECM22"/>
    <property type="match status" value="1"/>
</dbReference>
<evidence type="ECO:0000313" key="5">
    <source>
        <dbReference type="Proteomes" id="UP000070501"/>
    </source>
</evidence>
<dbReference type="InParanoid" id="A0A136JCG0"/>
<evidence type="ECO:0000313" key="4">
    <source>
        <dbReference type="EMBL" id="KXJ94824.1"/>
    </source>
</evidence>
<dbReference type="InterPro" id="IPR021858">
    <property type="entry name" value="Fun_TF"/>
</dbReference>
<dbReference type="PANTHER" id="PTHR47657">
    <property type="entry name" value="STEROL REGULATORY ELEMENT-BINDING PROTEIN ECM22"/>
    <property type="match status" value="1"/>
</dbReference>
<feature type="compositionally biased region" description="Low complexity" evidence="2">
    <location>
        <begin position="66"/>
        <end position="75"/>
    </location>
</feature>
<dbReference type="PROSITE" id="PS00463">
    <property type="entry name" value="ZN2_CY6_FUNGAL_1"/>
    <property type="match status" value="1"/>
</dbReference>
<dbReference type="STRING" id="196109.A0A136JCG0"/>
<protein>
    <recommendedName>
        <fullName evidence="3">Zn(2)-C6 fungal-type domain-containing protein</fullName>
    </recommendedName>
</protein>
<keyword evidence="1" id="KW-0539">Nucleus</keyword>
<dbReference type="EMBL" id="KQ964247">
    <property type="protein sequence ID" value="KXJ94824.1"/>
    <property type="molecule type" value="Genomic_DNA"/>
</dbReference>
<evidence type="ECO:0000256" key="2">
    <source>
        <dbReference type="SAM" id="MobiDB-lite"/>
    </source>
</evidence>
<reference evidence="5" key="1">
    <citation type="submission" date="2016-02" db="EMBL/GenBank/DDBJ databases">
        <title>Draft genome sequence of Microdochium bolleyi, a fungal endophyte of beachgrass.</title>
        <authorList>
            <consortium name="DOE Joint Genome Institute"/>
            <person name="David A.S."/>
            <person name="May G."/>
            <person name="Haridas S."/>
            <person name="Lim J."/>
            <person name="Wang M."/>
            <person name="Labutti K."/>
            <person name="Lipzen A."/>
            <person name="Barry K."/>
            <person name="Grigoriev I.V."/>
        </authorList>
    </citation>
    <scope>NUCLEOTIDE SEQUENCE [LARGE SCALE GENOMIC DNA]</scope>
    <source>
        <strain evidence="5">J235TASD1</strain>
    </source>
</reference>
<dbReference type="OrthoDB" id="5295362at2759"/>
<feature type="domain" description="Zn(2)-C6 fungal-type" evidence="3">
    <location>
        <begin position="30"/>
        <end position="59"/>
    </location>
</feature>
<dbReference type="CDD" id="cd00067">
    <property type="entry name" value="GAL4"/>
    <property type="match status" value="1"/>
</dbReference>
<name>A0A136JCG0_9PEZI</name>
<feature type="region of interest" description="Disordered" evidence="2">
    <location>
        <begin position="393"/>
        <end position="441"/>
    </location>
</feature>
<dbReference type="Gene3D" id="4.10.240.10">
    <property type="entry name" value="Zn(2)-C6 fungal-type DNA-binding domain"/>
    <property type="match status" value="1"/>
</dbReference>
<dbReference type="SMART" id="SM00066">
    <property type="entry name" value="GAL4"/>
    <property type="match status" value="1"/>
</dbReference>
<gene>
    <name evidence="4" type="ORF">Micbo1qcDRAFT_46711</name>
</gene>
<dbReference type="InterPro" id="IPR036864">
    <property type="entry name" value="Zn2-C6_fun-type_DNA-bd_sf"/>
</dbReference>
<dbReference type="InterPro" id="IPR052400">
    <property type="entry name" value="Zn2-C6_fungal_TF"/>
</dbReference>
<organism evidence="4 5">
    <name type="scientific">Microdochium bolleyi</name>
    <dbReference type="NCBI Taxonomy" id="196109"/>
    <lineage>
        <taxon>Eukaryota</taxon>
        <taxon>Fungi</taxon>
        <taxon>Dikarya</taxon>
        <taxon>Ascomycota</taxon>
        <taxon>Pezizomycotina</taxon>
        <taxon>Sordariomycetes</taxon>
        <taxon>Xylariomycetidae</taxon>
        <taxon>Xylariales</taxon>
        <taxon>Microdochiaceae</taxon>
        <taxon>Microdochium</taxon>
    </lineage>
</organism>
<dbReference type="Pfam" id="PF11951">
    <property type="entry name" value="Fungal_trans_2"/>
    <property type="match status" value="1"/>
</dbReference>
<dbReference type="Pfam" id="PF00172">
    <property type="entry name" value="Zn_clus"/>
    <property type="match status" value="1"/>
</dbReference>
<proteinExistence type="predicted"/>
<dbReference type="AlphaFoldDB" id="A0A136JCG0"/>
<dbReference type="GO" id="GO:0008270">
    <property type="term" value="F:zinc ion binding"/>
    <property type="evidence" value="ECO:0007669"/>
    <property type="project" value="InterPro"/>
</dbReference>
<feature type="region of interest" description="Disordered" evidence="2">
    <location>
        <begin position="66"/>
        <end position="131"/>
    </location>
</feature>
<dbReference type="Proteomes" id="UP000070501">
    <property type="component" value="Unassembled WGS sequence"/>
</dbReference>
<feature type="compositionally biased region" description="Low complexity" evidence="2">
    <location>
        <begin position="97"/>
        <end position="115"/>
    </location>
</feature>
<dbReference type="SUPFAM" id="SSF57701">
    <property type="entry name" value="Zn2/Cys6 DNA-binding domain"/>
    <property type="match status" value="1"/>
</dbReference>
<evidence type="ECO:0000256" key="1">
    <source>
        <dbReference type="ARBA" id="ARBA00023242"/>
    </source>
</evidence>
<dbReference type="PROSITE" id="PS50048">
    <property type="entry name" value="ZN2_CY6_FUNGAL_2"/>
    <property type="match status" value="1"/>
</dbReference>
<accession>A0A136JCG0</accession>
<sequence length="540" mass="59072">MASAPGPDGAPAPRPPAGHRRIGHKKSRNGCARCKARHVKCDEQAPCRNCVRHDLECSLVTGGAPVAASSPAGSAQNHHSPGFPTPLSRGLDHHTTPSASSRASPASQAPSSQAYSHKHTPTPSRPSTLAGGNGYPDVLCSDEPQGIYTPHWMQSVRLFHHFCQHTAFDMSSSSATTDLWRKRVPDVACSYEFLMHGLLACSALHYARTHPAQSDEYILVSTHYQTLALQFFTNRLSDISEDNVEAYFLLATFIFMLAIASISDPQAREKRSADPKDLAQSFLLLHGIKGILDVKAAEKLGQHDGPLAAMLHSREFLSRPIGTKKSSFTRRLDQLITLVRELDSSIFFDVVNNPQTACILALESLRHTYYACADVSNGASPTSTATAAMGLRMRQQQDAARGGGGRGSSPYPHHEHNQYDSPAGMQGSPAASSNGGFQSADERALAEHGQRFTWLWPLTLTPVFMQLVGSGNHMALIIVAHYAALARGYEGPFWVTKGWSQSVLAIVQDHLHPDKHRWIAWPRRSIMEEIYVDDMPDDHE</sequence>
<feature type="compositionally biased region" description="Basic residues" evidence="2">
    <location>
        <begin position="17"/>
        <end position="30"/>
    </location>
</feature>
<evidence type="ECO:0000259" key="3">
    <source>
        <dbReference type="PROSITE" id="PS50048"/>
    </source>
</evidence>